<feature type="region of interest" description="Disordered" evidence="1">
    <location>
        <begin position="93"/>
        <end position="113"/>
    </location>
</feature>
<dbReference type="RefSeq" id="WP_143166562.1">
    <property type="nucleotide sequence ID" value="NZ_CP108276.1"/>
</dbReference>
<evidence type="ECO:0000313" key="2">
    <source>
        <dbReference type="EMBL" id="SFY36589.1"/>
    </source>
</evidence>
<evidence type="ECO:0000313" key="3">
    <source>
        <dbReference type="Proteomes" id="UP000181909"/>
    </source>
</evidence>
<gene>
    <name evidence="2" type="ORF">SAMN02787144_1020128</name>
</gene>
<dbReference type="OrthoDB" id="9912026at2"/>
<sequence length="113" mass="11749">MSEDLGAIAVTTGVNALVGLIGSVPWPEMVSRVRGVLSRRGGEVEPGLAQALEDQGDDEREQRLATALTRLSSEELDAVLGELKSLSHQTTVTVSGGKSAVNSGSGDQNVTFN</sequence>
<accession>A0A1K2EP12</accession>
<dbReference type="Proteomes" id="UP000181909">
    <property type="component" value="Unassembled WGS sequence"/>
</dbReference>
<name>A0A1K2EP12_STRAR</name>
<reference evidence="2 3" key="1">
    <citation type="submission" date="2016-11" db="EMBL/GenBank/DDBJ databases">
        <authorList>
            <person name="Jaros S."/>
            <person name="Januszkiewicz K."/>
            <person name="Wedrychowicz H."/>
        </authorList>
    </citation>
    <scope>NUCLEOTIDE SEQUENCE [LARGE SCALE GENOMIC DNA]</scope>
    <source>
        <strain evidence="2 3">OK807</strain>
    </source>
</reference>
<organism evidence="2 3">
    <name type="scientific">Streptomyces atratus</name>
    <dbReference type="NCBI Taxonomy" id="1893"/>
    <lineage>
        <taxon>Bacteria</taxon>
        <taxon>Bacillati</taxon>
        <taxon>Actinomycetota</taxon>
        <taxon>Actinomycetes</taxon>
        <taxon>Kitasatosporales</taxon>
        <taxon>Streptomycetaceae</taxon>
        <taxon>Streptomyces</taxon>
    </lineage>
</organism>
<dbReference type="STRING" id="1893.SAMN02787144_1020128"/>
<proteinExistence type="predicted"/>
<dbReference type="AlphaFoldDB" id="A0A1K2EP12"/>
<dbReference type="EMBL" id="FPJO01000020">
    <property type="protein sequence ID" value="SFY36589.1"/>
    <property type="molecule type" value="Genomic_DNA"/>
</dbReference>
<evidence type="ECO:0000256" key="1">
    <source>
        <dbReference type="SAM" id="MobiDB-lite"/>
    </source>
</evidence>
<protein>
    <submittedName>
        <fullName evidence="2">Uncharacterized protein</fullName>
    </submittedName>
</protein>